<dbReference type="AlphaFoldDB" id="A0A939MJ61"/>
<evidence type="ECO:0000259" key="4">
    <source>
        <dbReference type="PROSITE" id="PS51118"/>
    </source>
</evidence>
<protein>
    <submittedName>
        <fullName evidence="5">Helix-turn-helix transcriptional regulator</fullName>
    </submittedName>
</protein>
<name>A0A939MJ61_9MICO</name>
<sequence length="120" mass="13141">MASITAIDPSTNAFDGDCTGRIVLDQLTSRWGFLILVALRDGEHRFFELRNRIHGVSEKMLSQTLRGLTGSGLVERHVIPTVPPAVSYTLTDLGRSAAEPLAGVFDWLSDHAAEIAEHQQ</sequence>
<evidence type="ECO:0000313" key="5">
    <source>
        <dbReference type="EMBL" id="MBO1901919.1"/>
    </source>
</evidence>
<proteinExistence type="predicted"/>
<accession>A0A939MJ61</accession>
<dbReference type="Proteomes" id="UP000664382">
    <property type="component" value="Unassembled WGS sequence"/>
</dbReference>
<dbReference type="SUPFAM" id="SSF46785">
    <property type="entry name" value="Winged helix' DNA-binding domain"/>
    <property type="match status" value="1"/>
</dbReference>
<dbReference type="InterPro" id="IPR036388">
    <property type="entry name" value="WH-like_DNA-bd_sf"/>
</dbReference>
<dbReference type="EMBL" id="JAGDYM010000009">
    <property type="protein sequence ID" value="MBO1901919.1"/>
    <property type="molecule type" value="Genomic_DNA"/>
</dbReference>
<dbReference type="RefSeq" id="WP_208097681.1">
    <property type="nucleotide sequence ID" value="NZ_JAGDYM010000009.1"/>
</dbReference>
<organism evidence="5 6">
    <name type="scientific">Leucobacter weissii</name>
    <dbReference type="NCBI Taxonomy" id="1983706"/>
    <lineage>
        <taxon>Bacteria</taxon>
        <taxon>Bacillati</taxon>
        <taxon>Actinomycetota</taxon>
        <taxon>Actinomycetes</taxon>
        <taxon>Micrococcales</taxon>
        <taxon>Microbacteriaceae</taxon>
        <taxon>Leucobacter</taxon>
    </lineage>
</organism>
<dbReference type="InterPro" id="IPR002577">
    <property type="entry name" value="HTH_HxlR"/>
</dbReference>
<gene>
    <name evidence="5" type="ORF">J4H92_08150</name>
</gene>
<dbReference type="PANTHER" id="PTHR33204">
    <property type="entry name" value="TRANSCRIPTIONAL REGULATOR, MARR FAMILY"/>
    <property type="match status" value="1"/>
</dbReference>
<dbReference type="PROSITE" id="PS51118">
    <property type="entry name" value="HTH_HXLR"/>
    <property type="match status" value="1"/>
</dbReference>
<evidence type="ECO:0000256" key="2">
    <source>
        <dbReference type="ARBA" id="ARBA00023125"/>
    </source>
</evidence>
<dbReference type="Gene3D" id="1.10.10.10">
    <property type="entry name" value="Winged helix-like DNA-binding domain superfamily/Winged helix DNA-binding domain"/>
    <property type="match status" value="1"/>
</dbReference>
<keyword evidence="2" id="KW-0238">DNA-binding</keyword>
<comment type="caution">
    <text evidence="5">The sequence shown here is derived from an EMBL/GenBank/DDBJ whole genome shotgun (WGS) entry which is preliminary data.</text>
</comment>
<evidence type="ECO:0000256" key="3">
    <source>
        <dbReference type="ARBA" id="ARBA00023163"/>
    </source>
</evidence>
<dbReference type="Pfam" id="PF01638">
    <property type="entry name" value="HxlR"/>
    <property type="match status" value="1"/>
</dbReference>
<feature type="domain" description="HTH hxlR-type" evidence="4">
    <location>
        <begin position="18"/>
        <end position="116"/>
    </location>
</feature>
<evidence type="ECO:0000256" key="1">
    <source>
        <dbReference type="ARBA" id="ARBA00023015"/>
    </source>
</evidence>
<evidence type="ECO:0000313" key="6">
    <source>
        <dbReference type="Proteomes" id="UP000664382"/>
    </source>
</evidence>
<reference evidence="5" key="1">
    <citation type="submission" date="2021-03" db="EMBL/GenBank/DDBJ databases">
        <title>Leucobacter chromiisoli sp. nov., isolated from chromium-containing soil of chemical plant.</title>
        <authorList>
            <person name="Xu Z."/>
        </authorList>
    </citation>
    <scope>NUCLEOTIDE SEQUENCE</scope>
    <source>
        <strain evidence="5">S27</strain>
    </source>
</reference>
<keyword evidence="1" id="KW-0805">Transcription regulation</keyword>
<keyword evidence="3" id="KW-0804">Transcription</keyword>
<dbReference type="InterPro" id="IPR036390">
    <property type="entry name" value="WH_DNA-bd_sf"/>
</dbReference>
<dbReference type="GO" id="GO:0003677">
    <property type="term" value="F:DNA binding"/>
    <property type="evidence" value="ECO:0007669"/>
    <property type="project" value="UniProtKB-KW"/>
</dbReference>
<dbReference type="PANTHER" id="PTHR33204:SF37">
    <property type="entry name" value="HTH-TYPE TRANSCRIPTIONAL REGULATOR YODB"/>
    <property type="match status" value="1"/>
</dbReference>
<keyword evidence="6" id="KW-1185">Reference proteome</keyword>